<dbReference type="RefSeq" id="XP_053023853.1">
    <property type="nucleotide sequence ID" value="XM_053172632.1"/>
</dbReference>
<accession>A0ABY7CSQ7</accession>
<reference evidence="1" key="1">
    <citation type="submission" date="2022-10" db="EMBL/GenBank/DDBJ databases">
        <title>Puccinia triticina Genome sequencing and assembly.</title>
        <authorList>
            <person name="Li C."/>
        </authorList>
    </citation>
    <scope>NUCLEOTIDE SEQUENCE</scope>
    <source>
        <strain evidence="1">Pt15</strain>
    </source>
</reference>
<name>A0ABY7CSQ7_9BASI</name>
<dbReference type="GeneID" id="77813527"/>
<evidence type="ECO:0000313" key="1">
    <source>
        <dbReference type="EMBL" id="WAQ88298.1"/>
    </source>
</evidence>
<dbReference type="Proteomes" id="UP001164743">
    <property type="component" value="Chromosome 9A"/>
</dbReference>
<protein>
    <submittedName>
        <fullName evidence="1">Uncharacterized protein</fullName>
    </submittedName>
</protein>
<dbReference type="EMBL" id="CP110429">
    <property type="protein sequence ID" value="WAQ88298.1"/>
    <property type="molecule type" value="Genomic_DNA"/>
</dbReference>
<gene>
    <name evidence="1" type="ORF">PtA15_9A425</name>
</gene>
<organism evidence="1 2">
    <name type="scientific">Puccinia triticina</name>
    <dbReference type="NCBI Taxonomy" id="208348"/>
    <lineage>
        <taxon>Eukaryota</taxon>
        <taxon>Fungi</taxon>
        <taxon>Dikarya</taxon>
        <taxon>Basidiomycota</taxon>
        <taxon>Pucciniomycotina</taxon>
        <taxon>Pucciniomycetes</taxon>
        <taxon>Pucciniales</taxon>
        <taxon>Pucciniaceae</taxon>
        <taxon>Puccinia</taxon>
    </lineage>
</organism>
<proteinExistence type="predicted"/>
<evidence type="ECO:0000313" key="2">
    <source>
        <dbReference type="Proteomes" id="UP001164743"/>
    </source>
</evidence>
<sequence length="62" mass="6669">MAQQCCAAAMASIPSTRPTFSHQLPTATSSIDLVQMQSTQNSIINHQALNFSQLPSSCGFIR</sequence>
<keyword evidence="2" id="KW-1185">Reference proteome</keyword>